<keyword evidence="1" id="KW-1133">Transmembrane helix</keyword>
<keyword evidence="1" id="KW-0472">Membrane</keyword>
<comment type="caution">
    <text evidence="2">The sequence shown here is derived from an EMBL/GenBank/DDBJ whole genome shotgun (WGS) entry which is preliminary data.</text>
</comment>
<dbReference type="EMBL" id="JABRWJ010000012">
    <property type="protein sequence ID" value="NRF71590.1"/>
    <property type="molecule type" value="Genomic_DNA"/>
</dbReference>
<name>A0ABX2ESW3_9BURK</name>
<feature type="transmembrane region" description="Helical" evidence="1">
    <location>
        <begin position="6"/>
        <end position="24"/>
    </location>
</feature>
<protein>
    <recommendedName>
        <fullName evidence="4">Cellulose biosynthesis protein BcsF</fullName>
    </recommendedName>
</protein>
<keyword evidence="1" id="KW-0812">Transmembrane</keyword>
<reference evidence="2 3" key="1">
    <citation type="submission" date="2020-05" db="EMBL/GenBank/DDBJ databases">
        <title>Aquincola sp. isolate from soil.</title>
        <authorList>
            <person name="Han J."/>
            <person name="Kim D.-U."/>
        </authorList>
    </citation>
    <scope>NUCLEOTIDE SEQUENCE [LARGE SCALE GENOMIC DNA]</scope>
    <source>
        <strain evidence="2 3">S2</strain>
    </source>
</reference>
<accession>A0ABX2ESW3</accession>
<dbReference type="Proteomes" id="UP000737171">
    <property type="component" value="Unassembled WGS sequence"/>
</dbReference>
<keyword evidence="3" id="KW-1185">Reference proteome</keyword>
<proteinExistence type="predicted"/>
<sequence length="74" mass="8375">MELHEFAFLALLVLMGLALLAWISRQLQRPLEWMTDSRLDPASGYDDLQADEPAADWPLPTVDLPAREAKLQRG</sequence>
<evidence type="ECO:0000256" key="1">
    <source>
        <dbReference type="SAM" id="Phobius"/>
    </source>
</evidence>
<gene>
    <name evidence="2" type="ORF">HLB44_31845</name>
</gene>
<organism evidence="2 3">
    <name type="scientific">Pseudaquabacterium terrae</name>
    <dbReference type="NCBI Taxonomy" id="2732868"/>
    <lineage>
        <taxon>Bacteria</taxon>
        <taxon>Pseudomonadati</taxon>
        <taxon>Pseudomonadota</taxon>
        <taxon>Betaproteobacteria</taxon>
        <taxon>Burkholderiales</taxon>
        <taxon>Sphaerotilaceae</taxon>
        <taxon>Pseudaquabacterium</taxon>
    </lineage>
</organism>
<evidence type="ECO:0008006" key="4">
    <source>
        <dbReference type="Google" id="ProtNLM"/>
    </source>
</evidence>
<evidence type="ECO:0000313" key="2">
    <source>
        <dbReference type="EMBL" id="NRF71590.1"/>
    </source>
</evidence>
<dbReference type="RefSeq" id="WP_173133078.1">
    <property type="nucleotide sequence ID" value="NZ_JABRWJ010000012.1"/>
</dbReference>
<evidence type="ECO:0000313" key="3">
    <source>
        <dbReference type="Proteomes" id="UP000737171"/>
    </source>
</evidence>